<name>A0A8B6BMD4_MYTGA</name>
<feature type="region of interest" description="Disordered" evidence="1">
    <location>
        <begin position="84"/>
        <end position="188"/>
    </location>
</feature>
<feature type="compositionally biased region" description="Basic and acidic residues" evidence="1">
    <location>
        <begin position="84"/>
        <end position="100"/>
    </location>
</feature>
<sequence length="188" mass="21002">MGNNTGKTRDSRKTRIECEKRRFLYRTLQRGIQEENSLEHHYGKGVGPSLPSSSNSSAGPSSPTTNSTPVDIMNKLKYYIDKVKIQRKDSSSSDMDKQRTESQTTESVTSDYDYQRSYSICSETDTSSRSQRTESISSDMGSLRLDSDAEKSSKSLNSYNGKTSNKNSNNELNCVVDEGSKQSKTKES</sequence>
<feature type="compositionally biased region" description="Low complexity" evidence="1">
    <location>
        <begin position="127"/>
        <end position="138"/>
    </location>
</feature>
<dbReference type="EMBL" id="UYJE01000395">
    <property type="protein sequence ID" value="VDH92953.1"/>
    <property type="molecule type" value="Genomic_DNA"/>
</dbReference>
<feature type="compositionally biased region" description="Low complexity" evidence="1">
    <location>
        <begin position="47"/>
        <end position="69"/>
    </location>
</feature>
<keyword evidence="3" id="KW-1185">Reference proteome</keyword>
<feature type="compositionally biased region" description="Basic and acidic residues" evidence="1">
    <location>
        <begin position="178"/>
        <end position="188"/>
    </location>
</feature>
<protein>
    <submittedName>
        <fullName evidence="2">Uncharacterized protein</fullName>
    </submittedName>
</protein>
<feature type="compositionally biased region" description="Polar residues" evidence="1">
    <location>
        <begin position="154"/>
        <end position="172"/>
    </location>
</feature>
<comment type="caution">
    <text evidence="2">The sequence shown here is derived from an EMBL/GenBank/DDBJ whole genome shotgun (WGS) entry which is preliminary data.</text>
</comment>
<reference evidence="2" key="1">
    <citation type="submission" date="2018-11" db="EMBL/GenBank/DDBJ databases">
        <authorList>
            <person name="Alioto T."/>
            <person name="Alioto T."/>
        </authorList>
    </citation>
    <scope>NUCLEOTIDE SEQUENCE</scope>
</reference>
<dbReference type="Proteomes" id="UP000596742">
    <property type="component" value="Unassembled WGS sequence"/>
</dbReference>
<accession>A0A8B6BMD4</accession>
<evidence type="ECO:0000313" key="2">
    <source>
        <dbReference type="EMBL" id="VDH92953.1"/>
    </source>
</evidence>
<feature type="region of interest" description="Disordered" evidence="1">
    <location>
        <begin position="35"/>
        <end position="71"/>
    </location>
</feature>
<organism evidence="2 3">
    <name type="scientific">Mytilus galloprovincialis</name>
    <name type="common">Mediterranean mussel</name>
    <dbReference type="NCBI Taxonomy" id="29158"/>
    <lineage>
        <taxon>Eukaryota</taxon>
        <taxon>Metazoa</taxon>
        <taxon>Spiralia</taxon>
        <taxon>Lophotrochozoa</taxon>
        <taxon>Mollusca</taxon>
        <taxon>Bivalvia</taxon>
        <taxon>Autobranchia</taxon>
        <taxon>Pteriomorphia</taxon>
        <taxon>Mytilida</taxon>
        <taxon>Mytiloidea</taxon>
        <taxon>Mytilidae</taxon>
        <taxon>Mytilinae</taxon>
        <taxon>Mytilus</taxon>
    </lineage>
</organism>
<dbReference type="AlphaFoldDB" id="A0A8B6BMD4"/>
<feature type="compositionally biased region" description="Polar residues" evidence="1">
    <location>
        <begin position="101"/>
        <end position="125"/>
    </location>
</feature>
<dbReference type="OrthoDB" id="10446050at2759"/>
<proteinExistence type="predicted"/>
<gene>
    <name evidence="2" type="ORF">MGAL_10B011590</name>
</gene>
<evidence type="ECO:0000313" key="3">
    <source>
        <dbReference type="Proteomes" id="UP000596742"/>
    </source>
</evidence>
<evidence type="ECO:0000256" key="1">
    <source>
        <dbReference type="SAM" id="MobiDB-lite"/>
    </source>
</evidence>